<sequence length="283" mass="32255">MTCLVVYLWLIELAFVSATMYCDNSSWQLEGTRCYKVILHQSSGVIYQEGKELCRDEHFNSTLVMPKTAEENTVIELFESIVGWFWIGLTDYDENNKWTWEDGTSATFTDWIHGNPDNALEQCVTLAMGGWHDNYCTALRGVICQLDAVYQESTTSMTLSTQTTNQQQSTSDKEVELSTSEPCLCNCDSSTNEPNPTHASTVDTNTLILNKYYLSSAIRRRTSASDPRRSHAMFDQPRRSTAKRKSAIVNPYDGFAHGAQGIRQFHRKDEEKIHPHERTCYDI</sequence>
<dbReference type="PANTHER" id="PTHR22803">
    <property type="entry name" value="MANNOSE, PHOSPHOLIPASE, LECTIN RECEPTOR RELATED"/>
    <property type="match status" value="1"/>
</dbReference>
<dbReference type="SMART" id="SM00034">
    <property type="entry name" value="CLECT"/>
    <property type="match status" value="1"/>
</dbReference>
<dbReference type="InterPro" id="IPR018378">
    <property type="entry name" value="C-type_lectin_CS"/>
</dbReference>
<gene>
    <name evidence="5" type="ORF">MEDL_23734</name>
</gene>
<dbReference type="InterPro" id="IPR050111">
    <property type="entry name" value="C-type_lectin/snaclec_domain"/>
</dbReference>
<feature type="chain" id="PRO_5035930076" evidence="3">
    <location>
        <begin position="19"/>
        <end position="283"/>
    </location>
</feature>
<organism evidence="5 6">
    <name type="scientific">Mytilus edulis</name>
    <name type="common">Blue mussel</name>
    <dbReference type="NCBI Taxonomy" id="6550"/>
    <lineage>
        <taxon>Eukaryota</taxon>
        <taxon>Metazoa</taxon>
        <taxon>Spiralia</taxon>
        <taxon>Lophotrochozoa</taxon>
        <taxon>Mollusca</taxon>
        <taxon>Bivalvia</taxon>
        <taxon>Autobranchia</taxon>
        <taxon>Pteriomorphia</taxon>
        <taxon>Mytilida</taxon>
        <taxon>Mytiloidea</taxon>
        <taxon>Mytilidae</taxon>
        <taxon>Mytilinae</taxon>
        <taxon>Mytilus</taxon>
    </lineage>
</organism>
<comment type="caution">
    <text evidence="5">The sequence shown here is derived from an EMBL/GenBank/DDBJ whole genome shotgun (WGS) entry which is preliminary data.</text>
</comment>
<dbReference type="AlphaFoldDB" id="A0A8S3RSA1"/>
<dbReference type="InterPro" id="IPR016186">
    <property type="entry name" value="C-type_lectin-like/link_sf"/>
</dbReference>
<keyword evidence="6" id="KW-1185">Reference proteome</keyword>
<dbReference type="CDD" id="cd00037">
    <property type="entry name" value="CLECT"/>
    <property type="match status" value="1"/>
</dbReference>
<keyword evidence="1" id="KW-1015">Disulfide bond</keyword>
<reference evidence="5" key="1">
    <citation type="submission" date="2021-03" db="EMBL/GenBank/DDBJ databases">
        <authorList>
            <person name="Bekaert M."/>
        </authorList>
    </citation>
    <scope>NUCLEOTIDE SEQUENCE</scope>
</reference>
<feature type="domain" description="C-type lectin" evidence="4">
    <location>
        <begin position="30"/>
        <end position="145"/>
    </location>
</feature>
<proteinExistence type="predicted"/>
<keyword evidence="3" id="KW-0732">Signal</keyword>
<dbReference type="OrthoDB" id="6074935at2759"/>
<dbReference type="EMBL" id="CAJPWZ010001205">
    <property type="protein sequence ID" value="CAG2209607.1"/>
    <property type="molecule type" value="Genomic_DNA"/>
</dbReference>
<dbReference type="SUPFAM" id="SSF56436">
    <property type="entry name" value="C-type lectin-like"/>
    <property type="match status" value="1"/>
</dbReference>
<dbReference type="InterPro" id="IPR016187">
    <property type="entry name" value="CTDL_fold"/>
</dbReference>
<dbReference type="PROSITE" id="PS00615">
    <property type="entry name" value="C_TYPE_LECTIN_1"/>
    <property type="match status" value="1"/>
</dbReference>
<dbReference type="Pfam" id="PF00059">
    <property type="entry name" value="Lectin_C"/>
    <property type="match status" value="1"/>
</dbReference>
<evidence type="ECO:0000259" key="4">
    <source>
        <dbReference type="PROSITE" id="PS50041"/>
    </source>
</evidence>
<protein>
    <submittedName>
        <fullName evidence="5">COLEC12</fullName>
    </submittedName>
</protein>
<dbReference type="InterPro" id="IPR001304">
    <property type="entry name" value="C-type_lectin-like"/>
</dbReference>
<accession>A0A8S3RSA1</accession>
<dbReference type="Proteomes" id="UP000683360">
    <property type="component" value="Unassembled WGS sequence"/>
</dbReference>
<evidence type="ECO:0000256" key="1">
    <source>
        <dbReference type="ARBA" id="ARBA00023157"/>
    </source>
</evidence>
<dbReference type="Gene3D" id="3.10.100.10">
    <property type="entry name" value="Mannose-Binding Protein A, subunit A"/>
    <property type="match status" value="1"/>
</dbReference>
<name>A0A8S3RSA1_MYTED</name>
<evidence type="ECO:0000256" key="2">
    <source>
        <dbReference type="SAM" id="MobiDB-lite"/>
    </source>
</evidence>
<dbReference type="PROSITE" id="PS50041">
    <property type="entry name" value="C_TYPE_LECTIN_2"/>
    <property type="match status" value="1"/>
</dbReference>
<feature type="region of interest" description="Disordered" evidence="2">
    <location>
        <begin position="220"/>
        <end position="244"/>
    </location>
</feature>
<evidence type="ECO:0000256" key="3">
    <source>
        <dbReference type="SAM" id="SignalP"/>
    </source>
</evidence>
<evidence type="ECO:0000313" key="6">
    <source>
        <dbReference type="Proteomes" id="UP000683360"/>
    </source>
</evidence>
<feature type="signal peptide" evidence="3">
    <location>
        <begin position="1"/>
        <end position="18"/>
    </location>
</feature>
<evidence type="ECO:0000313" key="5">
    <source>
        <dbReference type="EMBL" id="CAG2209607.1"/>
    </source>
</evidence>